<evidence type="ECO:0000256" key="9">
    <source>
        <dbReference type="ARBA" id="ARBA00023136"/>
    </source>
</evidence>
<evidence type="ECO:0000256" key="7">
    <source>
        <dbReference type="ARBA" id="ARBA00022737"/>
    </source>
</evidence>
<evidence type="ECO:0000259" key="12">
    <source>
        <dbReference type="Pfam" id="PF08263"/>
    </source>
</evidence>
<feature type="region of interest" description="Disordered" evidence="10">
    <location>
        <begin position="401"/>
        <end position="437"/>
    </location>
</feature>
<dbReference type="AlphaFoldDB" id="A0A8X8W5X4"/>
<keyword evidence="3" id="KW-1003">Cell membrane</keyword>
<dbReference type="FunFam" id="3.80.10.10:FF:000129">
    <property type="entry name" value="Leucine-rich repeat receptor-like kinase"/>
    <property type="match status" value="1"/>
</dbReference>
<dbReference type="Pfam" id="PF08263">
    <property type="entry name" value="LRRNT_2"/>
    <property type="match status" value="1"/>
</dbReference>
<evidence type="ECO:0000256" key="2">
    <source>
        <dbReference type="ARBA" id="ARBA00004236"/>
    </source>
</evidence>
<evidence type="ECO:0000256" key="3">
    <source>
        <dbReference type="ARBA" id="ARBA00022475"/>
    </source>
</evidence>
<comment type="caution">
    <text evidence="13">The sequence shown here is derived from an EMBL/GenBank/DDBJ whole genome shotgun (WGS) entry which is preliminary data.</text>
</comment>
<evidence type="ECO:0000256" key="10">
    <source>
        <dbReference type="SAM" id="MobiDB-lite"/>
    </source>
</evidence>
<dbReference type="PANTHER" id="PTHR48060:SF21">
    <property type="entry name" value="L DOMAIN-LIKE PROTEIN"/>
    <property type="match status" value="1"/>
</dbReference>
<dbReference type="GO" id="GO:0051707">
    <property type="term" value="P:response to other organism"/>
    <property type="evidence" value="ECO:0007669"/>
    <property type="project" value="UniProtKB-ARBA"/>
</dbReference>
<keyword evidence="5" id="KW-0812">Transmembrane</keyword>
<keyword evidence="8" id="KW-1133">Transmembrane helix</keyword>
<reference evidence="13" key="2">
    <citation type="submission" date="2020-08" db="EMBL/GenBank/DDBJ databases">
        <title>Plant Genome Project.</title>
        <authorList>
            <person name="Zhang R.-G."/>
        </authorList>
    </citation>
    <scope>NUCLEOTIDE SEQUENCE</scope>
    <source>
        <strain evidence="13">Huo1</strain>
        <tissue evidence="13">Leaf</tissue>
    </source>
</reference>
<keyword evidence="4" id="KW-0433">Leucine-rich repeat</keyword>
<accession>A0A8X8W5X4</accession>
<dbReference type="SUPFAM" id="SSF52058">
    <property type="entry name" value="L domain-like"/>
    <property type="match status" value="1"/>
</dbReference>
<dbReference type="Proteomes" id="UP000298416">
    <property type="component" value="Unassembled WGS sequence"/>
</dbReference>
<dbReference type="FunFam" id="3.80.10.10:FF:000299">
    <property type="entry name" value="Piriformospora indica-insensitive protein 2"/>
    <property type="match status" value="1"/>
</dbReference>
<proteinExistence type="predicted"/>
<dbReference type="SMART" id="SM00369">
    <property type="entry name" value="LRR_TYP"/>
    <property type="match status" value="4"/>
</dbReference>
<feature type="signal peptide" evidence="11">
    <location>
        <begin position="1"/>
        <end position="21"/>
    </location>
</feature>
<dbReference type="InterPro" id="IPR032675">
    <property type="entry name" value="LRR_dom_sf"/>
</dbReference>
<evidence type="ECO:0000256" key="5">
    <source>
        <dbReference type="ARBA" id="ARBA00022692"/>
    </source>
</evidence>
<comment type="subcellular location">
    <subcellularLocation>
        <location evidence="2">Cell membrane</location>
    </subcellularLocation>
    <subcellularLocation>
        <location evidence="1">Membrane</location>
        <topology evidence="1">Single-pass membrane protein</topology>
    </subcellularLocation>
</comment>
<name>A0A8X8W5X4_SALSN</name>
<keyword evidence="7" id="KW-0677">Repeat</keyword>
<dbReference type="Pfam" id="PF00560">
    <property type="entry name" value="LRR_1"/>
    <property type="match status" value="5"/>
</dbReference>
<dbReference type="EMBL" id="PNBA02000020">
    <property type="protein sequence ID" value="KAG6388548.1"/>
    <property type="molecule type" value="Genomic_DNA"/>
</dbReference>
<feature type="chain" id="PRO_5036493807" description="Leucine-rich repeat-containing N-terminal plant-type domain-containing protein" evidence="11">
    <location>
        <begin position="22"/>
        <end position="536"/>
    </location>
</feature>
<dbReference type="PANTHER" id="PTHR48060">
    <property type="entry name" value="DNA DAMAGE-REPAIR/TOLERATION PROTEIN DRT100"/>
    <property type="match status" value="1"/>
</dbReference>
<evidence type="ECO:0000313" key="13">
    <source>
        <dbReference type="EMBL" id="KAG6388548.1"/>
    </source>
</evidence>
<keyword evidence="14" id="KW-1185">Reference proteome</keyword>
<keyword evidence="6 11" id="KW-0732">Signal</keyword>
<dbReference type="InterPro" id="IPR013210">
    <property type="entry name" value="LRR_N_plant-typ"/>
</dbReference>
<evidence type="ECO:0000256" key="1">
    <source>
        <dbReference type="ARBA" id="ARBA00004167"/>
    </source>
</evidence>
<dbReference type="Gene3D" id="3.80.10.10">
    <property type="entry name" value="Ribonuclease Inhibitor"/>
    <property type="match status" value="3"/>
</dbReference>
<dbReference type="GO" id="GO:0006952">
    <property type="term" value="P:defense response"/>
    <property type="evidence" value="ECO:0007669"/>
    <property type="project" value="UniProtKB-ARBA"/>
</dbReference>
<gene>
    <name evidence="13" type="ORF">SASPL_149976</name>
</gene>
<dbReference type="InterPro" id="IPR003591">
    <property type="entry name" value="Leu-rich_rpt_typical-subtyp"/>
</dbReference>
<dbReference type="InterPro" id="IPR053211">
    <property type="entry name" value="DNA_repair-toleration"/>
</dbReference>
<evidence type="ECO:0000256" key="8">
    <source>
        <dbReference type="ARBA" id="ARBA00022989"/>
    </source>
</evidence>
<protein>
    <recommendedName>
        <fullName evidence="12">Leucine-rich repeat-containing N-terminal plant-type domain-containing protein</fullName>
    </recommendedName>
</protein>
<dbReference type="InterPro" id="IPR001611">
    <property type="entry name" value="Leu-rich_rpt"/>
</dbReference>
<feature type="compositionally biased region" description="Pro residues" evidence="10">
    <location>
        <begin position="406"/>
        <end position="416"/>
    </location>
</feature>
<sequence length="536" mass="60367">MENFIFSFALSIILLNSFTLSLNSTTDKYALTSFKNSITSYPYAFNWPQNTSVCDWIGVSCGLKHGRVTALNLSGYGLVGTVAPHLGNLTFLRYLDTSSNSFAGILPFELSKLRRLKVMNMGMNSFTGEIPTWFGSLPQLEELYLFNNTFVGTIPSSLVNNSMLEILHLYRNQLSESIPHGIFYMSSLRDVRIRNNSLSGWLPNDMCNNMPNIKALVLSHNQIGGQIPPNIWKCKRLETLSLSYNNFNGNIPREIGRLRVLRELYLGYVNGFQGGIPIEIGNLSRLEILHIDHASLTGDIPSSIFNISSLRVLSLVYNNLSVNLPSWSEISQASEGLQWNSTAATWENILARLARLETRLVEHERRVAVTHSPLRPEPDPPDHVLASLGRLEARLDASERRAAFAQPPPRPDPDPPYADWQRGGEESGRQRAKHANTESYDQNLYRIALCGKYKERYGDYIYNLKQKKKKPAYFTDALWNDYSNVWKTPAHIESSKRSSENCKQGRETALGTHSNGCVSFAEAVEKMVKTEFSGLT</sequence>
<keyword evidence="9" id="KW-0472">Membrane</keyword>
<dbReference type="FunFam" id="3.80.10.10:FF:000383">
    <property type="entry name" value="Leucine-rich repeat receptor protein kinase EMS1"/>
    <property type="match status" value="1"/>
</dbReference>
<evidence type="ECO:0000256" key="4">
    <source>
        <dbReference type="ARBA" id="ARBA00022614"/>
    </source>
</evidence>
<feature type="domain" description="Leucine-rich repeat-containing N-terminal plant-type" evidence="12">
    <location>
        <begin position="26"/>
        <end position="61"/>
    </location>
</feature>
<dbReference type="GO" id="GO:0005886">
    <property type="term" value="C:plasma membrane"/>
    <property type="evidence" value="ECO:0007669"/>
    <property type="project" value="UniProtKB-SubCell"/>
</dbReference>
<evidence type="ECO:0000256" key="6">
    <source>
        <dbReference type="ARBA" id="ARBA00022729"/>
    </source>
</evidence>
<evidence type="ECO:0000313" key="14">
    <source>
        <dbReference type="Proteomes" id="UP000298416"/>
    </source>
</evidence>
<organism evidence="13">
    <name type="scientific">Salvia splendens</name>
    <name type="common">Scarlet sage</name>
    <dbReference type="NCBI Taxonomy" id="180675"/>
    <lineage>
        <taxon>Eukaryota</taxon>
        <taxon>Viridiplantae</taxon>
        <taxon>Streptophyta</taxon>
        <taxon>Embryophyta</taxon>
        <taxon>Tracheophyta</taxon>
        <taxon>Spermatophyta</taxon>
        <taxon>Magnoliopsida</taxon>
        <taxon>eudicotyledons</taxon>
        <taxon>Gunneridae</taxon>
        <taxon>Pentapetalae</taxon>
        <taxon>asterids</taxon>
        <taxon>lamiids</taxon>
        <taxon>Lamiales</taxon>
        <taxon>Lamiaceae</taxon>
        <taxon>Nepetoideae</taxon>
        <taxon>Mentheae</taxon>
        <taxon>Salviinae</taxon>
        <taxon>Salvia</taxon>
        <taxon>Salvia subgen. Calosphace</taxon>
        <taxon>core Calosphace</taxon>
    </lineage>
</organism>
<reference evidence="13" key="1">
    <citation type="submission" date="2018-01" db="EMBL/GenBank/DDBJ databases">
        <authorList>
            <person name="Mao J.F."/>
        </authorList>
    </citation>
    <scope>NUCLEOTIDE SEQUENCE</scope>
    <source>
        <strain evidence="13">Huo1</strain>
        <tissue evidence="13">Leaf</tissue>
    </source>
</reference>
<evidence type="ECO:0000256" key="11">
    <source>
        <dbReference type="SAM" id="SignalP"/>
    </source>
</evidence>